<name>A0A6J8A843_MYTCO</name>
<dbReference type="GO" id="GO:0008270">
    <property type="term" value="F:zinc ion binding"/>
    <property type="evidence" value="ECO:0007669"/>
    <property type="project" value="UniProtKB-KW"/>
</dbReference>
<reference evidence="3 4" key="1">
    <citation type="submission" date="2020-06" db="EMBL/GenBank/DDBJ databases">
        <authorList>
            <person name="Li R."/>
            <person name="Bekaert M."/>
        </authorList>
    </citation>
    <scope>NUCLEOTIDE SEQUENCE [LARGE SCALE GENOMIC DNA]</scope>
    <source>
        <strain evidence="4">wild</strain>
    </source>
</reference>
<keyword evidence="4" id="KW-1185">Reference proteome</keyword>
<sequence length="163" mass="18715">MASNSYCESCSGEGKSVEAIQFCSDCEEPLCTECEKDQEIEFLKEHGSNSHLYLKLREQGKGVQKCVKRVHEMTMSHKRAHLKFKKQADIDLKSMESIFEIDETCYVQYSPVKLQQSQVQPERVETILTLKMEITNQLNLGVKLYLTDIAVPADNTLFLCNWI</sequence>
<feature type="domain" description="B box-type" evidence="2">
    <location>
        <begin position="2"/>
        <end position="56"/>
    </location>
</feature>
<gene>
    <name evidence="3" type="ORF">MCOR_4358</name>
</gene>
<evidence type="ECO:0000259" key="2">
    <source>
        <dbReference type="PROSITE" id="PS50119"/>
    </source>
</evidence>
<evidence type="ECO:0000313" key="3">
    <source>
        <dbReference type="EMBL" id="CAC5362660.1"/>
    </source>
</evidence>
<keyword evidence="1" id="KW-0479">Metal-binding</keyword>
<dbReference type="InterPro" id="IPR000315">
    <property type="entry name" value="Znf_B-box"/>
</dbReference>
<keyword evidence="1" id="KW-0862">Zinc</keyword>
<proteinExistence type="predicted"/>
<dbReference type="EMBL" id="CACVKT020000746">
    <property type="protein sequence ID" value="CAC5362660.1"/>
    <property type="molecule type" value="Genomic_DNA"/>
</dbReference>
<dbReference type="AlphaFoldDB" id="A0A6J8A843"/>
<evidence type="ECO:0000256" key="1">
    <source>
        <dbReference type="PROSITE-ProRule" id="PRU00024"/>
    </source>
</evidence>
<accession>A0A6J8A843</accession>
<evidence type="ECO:0000313" key="4">
    <source>
        <dbReference type="Proteomes" id="UP000507470"/>
    </source>
</evidence>
<organism evidence="3 4">
    <name type="scientific">Mytilus coruscus</name>
    <name type="common">Sea mussel</name>
    <dbReference type="NCBI Taxonomy" id="42192"/>
    <lineage>
        <taxon>Eukaryota</taxon>
        <taxon>Metazoa</taxon>
        <taxon>Spiralia</taxon>
        <taxon>Lophotrochozoa</taxon>
        <taxon>Mollusca</taxon>
        <taxon>Bivalvia</taxon>
        <taxon>Autobranchia</taxon>
        <taxon>Pteriomorphia</taxon>
        <taxon>Mytilida</taxon>
        <taxon>Mytiloidea</taxon>
        <taxon>Mytilidae</taxon>
        <taxon>Mytilinae</taxon>
        <taxon>Mytilus</taxon>
    </lineage>
</organism>
<dbReference type="PROSITE" id="PS50119">
    <property type="entry name" value="ZF_BBOX"/>
    <property type="match status" value="1"/>
</dbReference>
<protein>
    <recommendedName>
        <fullName evidence="2">B box-type domain-containing protein</fullName>
    </recommendedName>
</protein>
<keyword evidence="1" id="KW-0863">Zinc-finger</keyword>
<dbReference type="Proteomes" id="UP000507470">
    <property type="component" value="Unassembled WGS sequence"/>
</dbReference>